<feature type="compositionally biased region" description="Polar residues" evidence="1">
    <location>
        <begin position="143"/>
        <end position="167"/>
    </location>
</feature>
<proteinExistence type="predicted"/>
<feature type="region of interest" description="Disordered" evidence="1">
    <location>
        <begin position="91"/>
        <end position="167"/>
    </location>
</feature>
<dbReference type="Proteomes" id="UP000038010">
    <property type="component" value="Unassembled WGS sequence"/>
</dbReference>
<evidence type="ECO:0000313" key="3">
    <source>
        <dbReference type="Proteomes" id="UP000038010"/>
    </source>
</evidence>
<accession>A0A0N1H1I7</accession>
<dbReference type="RefSeq" id="XP_017994629.1">
    <property type="nucleotide sequence ID" value="XM_018146474.1"/>
</dbReference>
<dbReference type="GeneID" id="28738244"/>
<gene>
    <name evidence="2" type="ORF">AB675_61</name>
</gene>
<evidence type="ECO:0000256" key="1">
    <source>
        <dbReference type="SAM" id="MobiDB-lite"/>
    </source>
</evidence>
<name>A0A0N1H1I7_9EURO</name>
<dbReference type="EMBL" id="LFJN01000053">
    <property type="protein sequence ID" value="KPI34666.1"/>
    <property type="molecule type" value="Genomic_DNA"/>
</dbReference>
<comment type="caution">
    <text evidence="2">The sequence shown here is derived from an EMBL/GenBank/DDBJ whole genome shotgun (WGS) entry which is preliminary data.</text>
</comment>
<organism evidence="2 3">
    <name type="scientific">Cyphellophora attinorum</name>
    <dbReference type="NCBI Taxonomy" id="1664694"/>
    <lineage>
        <taxon>Eukaryota</taxon>
        <taxon>Fungi</taxon>
        <taxon>Dikarya</taxon>
        <taxon>Ascomycota</taxon>
        <taxon>Pezizomycotina</taxon>
        <taxon>Eurotiomycetes</taxon>
        <taxon>Chaetothyriomycetidae</taxon>
        <taxon>Chaetothyriales</taxon>
        <taxon>Cyphellophoraceae</taxon>
        <taxon>Cyphellophora</taxon>
    </lineage>
</organism>
<reference evidence="2 3" key="1">
    <citation type="submission" date="2015-06" db="EMBL/GenBank/DDBJ databases">
        <title>Draft genome of the ant-associated black yeast Phialophora attae CBS 131958.</title>
        <authorList>
            <person name="Moreno L.F."/>
            <person name="Stielow B.J."/>
            <person name="de Hoog S."/>
            <person name="Vicente V.A."/>
            <person name="Weiss V.A."/>
            <person name="de Vries M."/>
            <person name="Cruz L.M."/>
            <person name="Souza E.M."/>
        </authorList>
    </citation>
    <scope>NUCLEOTIDE SEQUENCE [LARGE SCALE GENOMIC DNA]</scope>
    <source>
        <strain evidence="2 3">CBS 131958</strain>
    </source>
</reference>
<sequence length="179" mass="18940">MAKHYGCARLKAQGVVRHPDDAVPVLHSKRSLTTNPRIPWFQMINGFLIPTVGFYCGPDGNMRTHYLGNPPFVEGPIPPLPRSARFQLADAASTACPVPPTATSPVLDKPGHSSTSTSSPTTTSAGTNAPPNATEPAPITTEIRSATSQGAPPQPTSAYSSKDVSTSARMTWSMSLMQI</sequence>
<protein>
    <submittedName>
        <fullName evidence="2">Uncharacterized protein</fullName>
    </submittedName>
</protein>
<dbReference type="AlphaFoldDB" id="A0A0N1H1I7"/>
<feature type="compositionally biased region" description="Low complexity" evidence="1">
    <location>
        <begin position="113"/>
        <end position="142"/>
    </location>
</feature>
<evidence type="ECO:0000313" key="2">
    <source>
        <dbReference type="EMBL" id="KPI34666.1"/>
    </source>
</evidence>
<dbReference type="VEuPathDB" id="FungiDB:AB675_61"/>
<keyword evidence="3" id="KW-1185">Reference proteome</keyword>